<dbReference type="RefSeq" id="WP_150452993.1">
    <property type="nucleotide sequence ID" value="NZ_VYKI01000001.1"/>
</dbReference>
<keyword evidence="2" id="KW-0223">Dioxygenase</keyword>
<sequence>MLPHTPAPPFDAAEDAGWADLLSPVRRRLIASAGVAVGGLAAASTASAAPNTTEPGRPGFRPIVPPPAQGHSPWGQDTAAEATPRPGSVRPGESPLPSRPRAYTDIKSYHAHIYFDEDSYQKAALLRRWAAERFPVELGNWNLEPRGPHVTPSFYFGFSNDLLPVLVPWLQLNSLGLTILIHPNTGDGRADHLYYALWVNRAQPVNAYNWPAPKPGQTEALEEVFPNVVPTVPLET</sequence>
<dbReference type="PANTHER" id="PTHR36423">
    <property type="entry name" value="AFR070WP"/>
    <property type="match status" value="1"/>
</dbReference>
<protein>
    <submittedName>
        <fullName evidence="2">Aromatic ring-cleaving dioxygenase</fullName>
    </submittedName>
</protein>
<name>A0ABQ6T599_9GAMM</name>
<keyword evidence="2" id="KW-0560">Oxidoreductase</keyword>
<comment type="caution">
    <text evidence="2">The sequence shown here is derived from an EMBL/GenBank/DDBJ whole genome shotgun (WGS) entry which is preliminary data.</text>
</comment>
<keyword evidence="3" id="KW-1185">Reference proteome</keyword>
<evidence type="ECO:0000313" key="2">
    <source>
        <dbReference type="EMBL" id="KAA9004316.1"/>
    </source>
</evidence>
<gene>
    <name evidence="2" type="ORF">FJU31_00225</name>
</gene>
<evidence type="ECO:0000256" key="1">
    <source>
        <dbReference type="SAM" id="MobiDB-lite"/>
    </source>
</evidence>
<dbReference type="EMBL" id="VYKI01000001">
    <property type="protein sequence ID" value="KAA9004316.1"/>
    <property type="molecule type" value="Genomic_DNA"/>
</dbReference>
<dbReference type="InterPro" id="IPR014980">
    <property type="entry name" value="DOPA_dioxygen"/>
</dbReference>
<proteinExistence type="predicted"/>
<dbReference type="SUPFAM" id="SSF143410">
    <property type="entry name" value="DOPA-like"/>
    <property type="match status" value="1"/>
</dbReference>
<dbReference type="GO" id="GO:0051213">
    <property type="term" value="F:dioxygenase activity"/>
    <property type="evidence" value="ECO:0007669"/>
    <property type="project" value="UniProtKB-KW"/>
</dbReference>
<dbReference type="Pfam" id="PF08883">
    <property type="entry name" value="DOPA_dioxygen"/>
    <property type="match status" value="1"/>
</dbReference>
<dbReference type="PROSITE" id="PS51318">
    <property type="entry name" value="TAT"/>
    <property type="match status" value="1"/>
</dbReference>
<dbReference type="PANTHER" id="PTHR36423:SF2">
    <property type="entry name" value="AFR070WP"/>
    <property type="match status" value="1"/>
</dbReference>
<dbReference type="InterPro" id="IPR023389">
    <property type="entry name" value="DOPA-like_sf"/>
</dbReference>
<evidence type="ECO:0000313" key="3">
    <source>
        <dbReference type="Proteomes" id="UP000326367"/>
    </source>
</evidence>
<reference evidence="2 3" key="1">
    <citation type="journal article" date="2020" name="Antonie Van Leeuwenhoek">
        <title>Stenotrophomonas cyclobalanopsidis sp. nov., isolated from the leaf spot disease of Cyclobalanopsis patelliformis.</title>
        <authorList>
            <person name="Bian D.R."/>
            <person name="Xue H."/>
            <person name="Piao C.G."/>
            <person name="Li Y."/>
        </authorList>
    </citation>
    <scope>NUCLEOTIDE SEQUENCE [LARGE SCALE GENOMIC DNA]</scope>
    <source>
        <strain evidence="2 3">TPQG1-4</strain>
    </source>
</reference>
<feature type="region of interest" description="Disordered" evidence="1">
    <location>
        <begin position="42"/>
        <end position="101"/>
    </location>
</feature>
<dbReference type="Proteomes" id="UP000326367">
    <property type="component" value="Unassembled WGS sequence"/>
</dbReference>
<organism evidence="2 3">
    <name type="scientific">Stenotrophomonas cyclobalanopsidis</name>
    <dbReference type="NCBI Taxonomy" id="2771362"/>
    <lineage>
        <taxon>Bacteria</taxon>
        <taxon>Pseudomonadati</taxon>
        <taxon>Pseudomonadota</taxon>
        <taxon>Gammaproteobacteria</taxon>
        <taxon>Lysobacterales</taxon>
        <taxon>Lysobacteraceae</taxon>
        <taxon>Stenotrophomonas</taxon>
    </lineage>
</organism>
<accession>A0ABQ6T599</accession>
<dbReference type="InterPro" id="IPR006311">
    <property type="entry name" value="TAT_signal"/>
</dbReference>
<dbReference type="Gene3D" id="3.30.70.1240">
    <property type="entry name" value="DOPA-like domains"/>
    <property type="match status" value="1"/>
</dbReference>